<dbReference type="Proteomes" id="UP001162131">
    <property type="component" value="Unassembled WGS sequence"/>
</dbReference>
<evidence type="ECO:0000313" key="2">
    <source>
        <dbReference type="Proteomes" id="UP001162131"/>
    </source>
</evidence>
<comment type="caution">
    <text evidence="1">The sequence shown here is derived from an EMBL/GenBank/DDBJ whole genome shotgun (WGS) entry which is preliminary data.</text>
</comment>
<name>A0AAU9K9A5_9CILI</name>
<reference evidence="1" key="1">
    <citation type="submission" date="2021-09" db="EMBL/GenBank/DDBJ databases">
        <authorList>
            <consortium name="AG Swart"/>
            <person name="Singh M."/>
            <person name="Singh A."/>
            <person name="Seah K."/>
            <person name="Emmerich C."/>
        </authorList>
    </citation>
    <scope>NUCLEOTIDE SEQUENCE</scope>
    <source>
        <strain evidence="1">ATCC30299</strain>
    </source>
</reference>
<dbReference type="AlphaFoldDB" id="A0AAU9K9A5"/>
<sequence>MDPKSSPPNEFSIFSNMFSLINPKAPVSDVSLCLELPSIQDFAISGIIEKTDVSKPCEKKVLKEKRRHKKSQRITACKHINKKHYAKGMCNSCYHRYGRDTYAWICEHTERKLYAKGMCELCYNKCHAESSTKIKSQLK</sequence>
<evidence type="ECO:0000313" key="1">
    <source>
        <dbReference type="EMBL" id="CAG9333773.1"/>
    </source>
</evidence>
<keyword evidence="2" id="KW-1185">Reference proteome</keyword>
<organism evidence="1 2">
    <name type="scientific">Blepharisma stoltei</name>
    <dbReference type="NCBI Taxonomy" id="1481888"/>
    <lineage>
        <taxon>Eukaryota</taxon>
        <taxon>Sar</taxon>
        <taxon>Alveolata</taxon>
        <taxon>Ciliophora</taxon>
        <taxon>Postciliodesmatophora</taxon>
        <taxon>Heterotrichea</taxon>
        <taxon>Heterotrichida</taxon>
        <taxon>Blepharismidae</taxon>
        <taxon>Blepharisma</taxon>
    </lineage>
</organism>
<gene>
    <name evidence="1" type="ORF">BSTOLATCC_MIC59589</name>
</gene>
<dbReference type="EMBL" id="CAJZBQ010000057">
    <property type="protein sequence ID" value="CAG9333773.1"/>
    <property type="molecule type" value="Genomic_DNA"/>
</dbReference>
<protein>
    <submittedName>
        <fullName evidence="1">Uncharacterized protein</fullName>
    </submittedName>
</protein>
<proteinExistence type="predicted"/>
<accession>A0AAU9K9A5</accession>